<gene>
    <name evidence="2" type="ORF">A3I23_00320</name>
</gene>
<evidence type="ECO:0000256" key="1">
    <source>
        <dbReference type="SAM" id="Coils"/>
    </source>
</evidence>
<evidence type="ECO:0000313" key="3">
    <source>
        <dbReference type="Proteomes" id="UP000177693"/>
    </source>
</evidence>
<proteinExistence type="predicted"/>
<name>A0A1F6Y5S7_9BACT</name>
<sequence>MKKKNKMVKGNKKNDRSSKITIDKLAMMVAKGFENAATKEDLKNLEAKMATKENIKDIATKTDAERLEKRIDDFAENKVSKIIYKELENRVQKIEAKI</sequence>
<dbReference type="EMBL" id="MFVL01000013">
    <property type="protein sequence ID" value="OGJ01702.1"/>
    <property type="molecule type" value="Genomic_DNA"/>
</dbReference>
<protein>
    <submittedName>
        <fullName evidence="2">Uncharacterized protein</fullName>
    </submittedName>
</protein>
<comment type="caution">
    <text evidence="2">The sequence shown here is derived from an EMBL/GenBank/DDBJ whole genome shotgun (WGS) entry which is preliminary data.</text>
</comment>
<keyword evidence="1" id="KW-0175">Coiled coil</keyword>
<reference evidence="2 3" key="1">
    <citation type="journal article" date="2016" name="Nat. Commun.">
        <title>Thousands of microbial genomes shed light on interconnected biogeochemical processes in an aquifer system.</title>
        <authorList>
            <person name="Anantharaman K."/>
            <person name="Brown C.T."/>
            <person name="Hug L.A."/>
            <person name="Sharon I."/>
            <person name="Castelle C.J."/>
            <person name="Probst A.J."/>
            <person name="Thomas B.C."/>
            <person name="Singh A."/>
            <person name="Wilkins M.J."/>
            <person name="Karaoz U."/>
            <person name="Brodie E.L."/>
            <person name="Williams K.H."/>
            <person name="Hubbard S.S."/>
            <person name="Banfield J.F."/>
        </authorList>
    </citation>
    <scope>NUCLEOTIDE SEQUENCE [LARGE SCALE GENOMIC DNA]</scope>
</reference>
<evidence type="ECO:0000313" key="2">
    <source>
        <dbReference type="EMBL" id="OGJ01702.1"/>
    </source>
</evidence>
<feature type="coiled-coil region" evidence="1">
    <location>
        <begin position="35"/>
        <end position="97"/>
    </location>
</feature>
<organism evidence="2 3">
    <name type="scientific">Candidatus Nomurabacteria bacterium RIFCSPLOWO2_02_FULL_40_67</name>
    <dbReference type="NCBI Taxonomy" id="1801787"/>
    <lineage>
        <taxon>Bacteria</taxon>
        <taxon>Candidatus Nomuraibacteriota</taxon>
    </lineage>
</organism>
<accession>A0A1F6Y5S7</accession>
<dbReference type="AlphaFoldDB" id="A0A1F6Y5S7"/>
<dbReference type="Proteomes" id="UP000177693">
    <property type="component" value="Unassembled WGS sequence"/>
</dbReference>